<accession>A0A1I1ATK9</accession>
<dbReference type="InterPro" id="IPR029068">
    <property type="entry name" value="Glyas_Bleomycin-R_OHBP_Dase"/>
</dbReference>
<dbReference type="Proteomes" id="UP000243799">
    <property type="component" value="Unassembled WGS sequence"/>
</dbReference>
<dbReference type="RefSeq" id="WP_143101855.1">
    <property type="nucleotide sequence ID" value="NZ_FOKG01000010.1"/>
</dbReference>
<proteinExistence type="predicted"/>
<dbReference type="STRING" id="490629.SAMN05216266_110109"/>
<dbReference type="Gene3D" id="3.10.180.10">
    <property type="entry name" value="2,3-Dihydroxybiphenyl 1,2-Dioxygenase, domain 1"/>
    <property type="match status" value="1"/>
</dbReference>
<dbReference type="OrthoDB" id="7054074at2"/>
<dbReference type="EMBL" id="FOKG01000010">
    <property type="protein sequence ID" value="SFB40756.1"/>
    <property type="molecule type" value="Genomic_DNA"/>
</dbReference>
<evidence type="ECO:0000259" key="1">
    <source>
        <dbReference type="PROSITE" id="PS51819"/>
    </source>
</evidence>
<evidence type="ECO:0000313" key="2">
    <source>
        <dbReference type="EMBL" id="SFB40756.1"/>
    </source>
</evidence>
<dbReference type="SUPFAM" id="SSF54593">
    <property type="entry name" value="Glyoxalase/Bleomycin resistance protein/Dihydroxybiphenyl dioxygenase"/>
    <property type="match status" value="1"/>
</dbReference>
<organism evidence="2 3">
    <name type="scientific">Amycolatopsis marina</name>
    <dbReference type="NCBI Taxonomy" id="490629"/>
    <lineage>
        <taxon>Bacteria</taxon>
        <taxon>Bacillati</taxon>
        <taxon>Actinomycetota</taxon>
        <taxon>Actinomycetes</taxon>
        <taxon>Pseudonocardiales</taxon>
        <taxon>Pseudonocardiaceae</taxon>
        <taxon>Amycolatopsis</taxon>
    </lineage>
</organism>
<sequence length="263" mass="28623">MRVRQVTLAARNPQPVIDDLRYVFGIEVSLCETDMIDLWGPEMVDEFGLSTSVLPVGDTFLEVISPTRADAPAARYLTSRGGDTGYMVIIQCTAIEEARIRAAQLGIREVWEGPLDNVRSIHLDPRDTGGALLSLEETDEVEDWPWAGPNWREHAHTDGVTEITGVDITAVAPGKTASRWGELLGRPVRTEEGADTVLVTGGSIRFVENADHGREGLSGIELRCPDPDTVRQRAARRDLAIDRDGRIEIGGVAFRLGDGAPGS</sequence>
<reference evidence="3" key="1">
    <citation type="submission" date="2016-10" db="EMBL/GenBank/DDBJ databases">
        <authorList>
            <person name="Varghese N."/>
            <person name="Submissions S."/>
        </authorList>
    </citation>
    <scope>NUCLEOTIDE SEQUENCE [LARGE SCALE GENOMIC DNA]</scope>
    <source>
        <strain evidence="3">CGMCC 4.3568</strain>
    </source>
</reference>
<evidence type="ECO:0000313" key="3">
    <source>
        <dbReference type="Proteomes" id="UP000243799"/>
    </source>
</evidence>
<gene>
    <name evidence="2" type="ORF">SAMN05216266_110109</name>
</gene>
<keyword evidence="3" id="KW-1185">Reference proteome</keyword>
<dbReference type="InterPro" id="IPR037523">
    <property type="entry name" value="VOC_core"/>
</dbReference>
<dbReference type="PROSITE" id="PS51819">
    <property type="entry name" value="VOC"/>
    <property type="match status" value="1"/>
</dbReference>
<protein>
    <recommendedName>
        <fullName evidence="1">VOC domain-containing protein</fullName>
    </recommendedName>
</protein>
<name>A0A1I1ATK9_9PSEU</name>
<dbReference type="AlphaFoldDB" id="A0A1I1ATK9"/>
<feature type="domain" description="VOC" evidence="1">
    <location>
        <begin position="2"/>
        <end position="138"/>
    </location>
</feature>